<dbReference type="OrthoDB" id="1935089at2759"/>
<evidence type="ECO:0000256" key="1">
    <source>
        <dbReference type="SAM" id="Phobius"/>
    </source>
</evidence>
<keyword evidence="3" id="KW-1185">Reference proteome</keyword>
<protein>
    <recommendedName>
        <fullName evidence="4">Reverse transcriptase zinc-binding domain-containing protein</fullName>
    </recommendedName>
</protein>
<sequence>MEYTHAKCTTEGLSDHTPFLITFPTYPRRKSTFISCEMFLIQISKALFTNKDSLNVREQQGIARRTLDVFQEQFQQNPRGADLIATEEESRPNYMRILHSSLSQMKQQSKVLWLNQGDICTRTFIAKMKQRQMQAYVYAIKDGLGQTVEGFSNVAQLILQLTGYQEGGLPFRYLGVPITANKLSKMECSMLVEKFTRRITTWATKSISYAGRVALINSVLIGVFNFWASIFISPKGVIKDLKKLCRNYLWGAEGEYKRTPHVKEKLREGSRTDQKWQWSSNKEGEYKVQFGYKWHMNTRKKPPWTRVTWSRISPPRHAFISWLLMKQKLLESAYLPERRGEYSAHTQTHQGTDYTEGFVYYTDSTQI</sequence>
<accession>A0A9Q1GR61</accession>
<name>A0A9Q1GR61_9CARY</name>
<keyword evidence="1" id="KW-0812">Transmembrane</keyword>
<proteinExistence type="predicted"/>
<evidence type="ECO:0000313" key="3">
    <source>
        <dbReference type="Proteomes" id="UP001153076"/>
    </source>
</evidence>
<keyword evidence="1" id="KW-1133">Transmembrane helix</keyword>
<organism evidence="2 3">
    <name type="scientific">Carnegiea gigantea</name>
    <dbReference type="NCBI Taxonomy" id="171969"/>
    <lineage>
        <taxon>Eukaryota</taxon>
        <taxon>Viridiplantae</taxon>
        <taxon>Streptophyta</taxon>
        <taxon>Embryophyta</taxon>
        <taxon>Tracheophyta</taxon>
        <taxon>Spermatophyta</taxon>
        <taxon>Magnoliopsida</taxon>
        <taxon>eudicotyledons</taxon>
        <taxon>Gunneridae</taxon>
        <taxon>Pentapetalae</taxon>
        <taxon>Caryophyllales</taxon>
        <taxon>Cactineae</taxon>
        <taxon>Cactaceae</taxon>
        <taxon>Cactoideae</taxon>
        <taxon>Echinocereeae</taxon>
        <taxon>Carnegiea</taxon>
    </lineage>
</organism>
<comment type="caution">
    <text evidence="2">The sequence shown here is derived from an EMBL/GenBank/DDBJ whole genome shotgun (WGS) entry which is preliminary data.</text>
</comment>
<dbReference type="Proteomes" id="UP001153076">
    <property type="component" value="Unassembled WGS sequence"/>
</dbReference>
<gene>
    <name evidence="2" type="ORF">Cgig2_007561</name>
</gene>
<evidence type="ECO:0000313" key="2">
    <source>
        <dbReference type="EMBL" id="KAJ8423957.1"/>
    </source>
</evidence>
<reference evidence="2" key="1">
    <citation type="submission" date="2022-04" db="EMBL/GenBank/DDBJ databases">
        <title>Carnegiea gigantea Genome sequencing and assembly v2.</title>
        <authorList>
            <person name="Copetti D."/>
            <person name="Sanderson M.J."/>
            <person name="Burquez A."/>
            <person name="Wojciechowski M.F."/>
        </authorList>
    </citation>
    <scope>NUCLEOTIDE SEQUENCE</scope>
    <source>
        <strain evidence="2">SGP5-SGP5p</strain>
        <tissue evidence="2">Aerial part</tissue>
    </source>
</reference>
<dbReference type="AlphaFoldDB" id="A0A9Q1GR61"/>
<dbReference type="EMBL" id="JAKOGI010001815">
    <property type="protein sequence ID" value="KAJ8423957.1"/>
    <property type="molecule type" value="Genomic_DNA"/>
</dbReference>
<dbReference type="PANTHER" id="PTHR33116:SF84">
    <property type="entry name" value="RNA-DIRECTED DNA POLYMERASE"/>
    <property type="match status" value="1"/>
</dbReference>
<feature type="transmembrane region" description="Helical" evidence="1">
    <location>
        <begin position="214"/>
        <end position="233"/>
    </location>
</feature>
<keyword evidence="1" id="KW-0472">Membrane</keyword>
<dbReference type="PANTHER" id="PTHR33116">
    <property type="entry name" value="REVERSE TRANSCRIPTASE ZINC-BINDING DOMAIN-CONTAINING PROTEIN-RELATED-RELATED"/>
    <property type="match status" value="1"/>
</dbReference>
<evidence type="ECO:0008006" key="4">
    <source>
        <dbReference type="Google" id="ProtNLM"/>
    </source>
</evidence>